<name>Q01MM5_ORYSA</name>
<feature type="region of interest" description="Disordered" evidence="2">
    <location>
        <begin position="276"/>
        <end position="305"/>
    </location>
</feature>
<dbReference type="PANTHER" id="PTHR33026:SF7">
    <property type="entry name" value="OS03G0100275 PROTEIN"/>
    <property type="match status" value="1"/>
</dbReference>
<accession>Q01MM5</accession>
<dbReference type="Gene3D" id="1.20.5.300">
    <property type="match status" value="1"/>
</dbReference>
<evidence type="ECO:0000259" key="3">
    <source>
        <dbReference type="Pfam" id="PF04195"/>
    </source>
</evidence>
<dbReference type="Pfam" id="PF04195">
    <property type="entry name" value="Transposase_28"/>
    <property type="match status" value="1"/>
</dbReference>
<dbReference type="EMBL" id="CR855038">
    <property type="protein sequence ID" value="CAH65990.1"/>
    <property type="molecule type" value="Genomic_DNA"/>
</dbReference>
<organism evidence="4">
    <name type="scientific">Oryza sativa</name>
    <name type="common">Rice</name>
    <dbReference type="NCBI Taxonomy" id="4530"/>
    <lineage>
        <taxon>Eukaryota</taxon>
        <taxon>Viridiplantae</taxon>
        <taxon>Streptophyta</taxon>
        <taxon>Embryophyta</taxon>
        <taxon>Tracheophyta</taxon>
        <taxon>Spermatophyta</taxon>
        <taxon>Magnoliopsida</taxon>
        <taxon>Liliopsida</taxon>
        <taxon>Poales</taxon>
        <taxon>Poaceae</taxon>
        <taxon>BOP clade</taxon>
        <taxon>Oryzoideae</taxon>
        <taxon>Oryzeae</taxon>
        <taxon>Oryzinae</taxon>
        <taxon>Oryza</taxon>
    </lineage>
</organism>
<proteinExistence type="predicted"/>
<reference evidence="4" key="2">
    <citation type="submission" date="2004-10" db="EMBL/GenBank/DDBJ databases">
        <title>Chromosome-wide comparison between domesticated rice subspecies indica and japonica.</title>
        <authorList>
            <person name="Han B."/>
        </authorList>
    </citation>
    <scope>NUCLEOTIDE SEQUENCE</scope>
</reference>
<keyword evidence="1" id="KW-0175">Coiled coil</keyword>
<reference evidence="4" key="1">
    <citation type="journal article" date="2002" name="Nature">
        <title>Sequence and analysis of rice chromosome 4.</title>
        <authorList>
            <person name="Feng Q."/>
            <person name="Zhang Y."/>
            <person name="Hao P."/>
            <person name="Wang S."/>
            <person name="Fu G."/>
            <person name="Huang Y."/>
            <person name="Li Y."/>
            <person name="Zhu J."/>
            <person name="Liu Y."/>
            <person name="Hu X."/>
            <person name="Jia P."/>
            <person name="Zhang Y."/>
            <person name="Zhao Q."/>
            <person name="Ying K."/>
            <person name="Yu S."/>
            <person name="Tang Y."/>
            <person name="Weng Q."/>
            <person name="Zhang L."/>
            <person name="Lu Y."/>
            <person name="Mu J."/>
            <person name="Lu Y."/>
            <person name="Zhang L.S."/>
            <person name="Yu Z."/>
            <person name="Fan D."/>
            <person name="Liu X."/>
            <person name="Lu T."/>
            <person name="Li C."/>
            <person name="Wu Y."/>
            <person name="Sun T."/>
            <person name="Lei H."/>
            <person name="Li T."/>
            <person name="Hu H."/>
            <person name="Guan J."/>
            <person name="Wu M."/>
            <person name="Zhang R."/>
            <person name="Zhou B."/>
            <person name="Chen Z."/>
            <person name="Chen L."/>
            <person name="Jin Z."/>
            <person name="Wang R."/>
            <person name="Yin H."/>
            <person name="Cai Z."/>
            <person name="Ren S."/>
            <person name="Lv G."/>
            <person name="Gu W."/>
            <person name="Zhu G."/>
            <person name="Tu Y."/>
            <person name="Jia J."/>
            <person name="Zhang Y."/>
            <person name="Chen J."/>
            <person name="Kang H."/>
            <person name="Chen X."/>
            <person name="Shao C."/>
            <person name="Sun Y."/>
            <person name="Hu Q."/>
            <person name="Zhang X."/>
            <person name="Zhang W."/>
            <person name="Wang L."/>
            <person name="Ding C."/>
            <person name="Sheng H."/>
            <person name="Gu J."/>
            <person name="Chen S."/>
            <person name="Ni L."/>
            <person name="Zhu F."/>
            <person name="Chen W."/>
            <person name="Lan L."/>
            <person name="Lai Y."/>
            <person name="Cheng Z."/>
            <person name="Gu M."/>
            <person name="Jiang J."/>
            <person name="Li J."/>
            <person name="Hong G."/>
            <person name="Xue Y."/>
            <person name="Han B."/>
        </authorList>
    </citation>
    <scope>NUCLEOTIDE SEQUENCE</scope>
</reference>
<dbReference type="InterPro" id="IPR007321">
    <property type="entry name" value="Transposase_28"/>
</dbReference>
<evidence type="ECO:0000256" key="1">
    <source>
        <dbReference type="SAM" id="Coils"/>
    </source>
</evidence>
<feature type="compositionally biased region" description="Basic residues" evidence="2">
    <location>
        <begin position="285"/>
        <end position="296"/>
    </location>
</feature>
<feature type="coiled-coil region" evidence="1">
    <location>
        <begin position="422"/>
        <end position="470"/>
    </location>
</feature>
<dbReference type="AlphaFoldDB" id="Q01MM5"/>
<gene>
    <name evidence="4" type="primary">H1005F08.19</name>
</gene>
<protein>
    <submittedName>
        <fullName evidence="4">H1005F08.19 protein</fullName>
    </submittedName>
</protein>
<evidence type="ECO:0000313" key="4">
    <source>
        <dbReference type="EMBL" id="CAH65990.1"/>
    </source>
</evidence>
<dbReference type="PANTHER" id="PTHR33026">
    <property type="entry name" value="OS06G0360600 PROTEIN"/>
    <property type="match status" value="1"/>
</dbReference>
<feature type="domain" description="Transposase (putative) gypsy type" evidence="3">
    <location>
        <begin position="47"/>
        <end position="112"/>
    </location>
</feature>
<evidence type="ECO:0000256" key="2">
    <source>
        <dbReference type="SAM" id="MobiDB-lite"/>
    </source>
</evidence>
<sequence length="790" mass="86363">MDLDKSTSTSASLKKLQADGTLPGHGTMEREAGGIEPQPVLGRMVAIEDYILCGFLPPPSEFLLLVLNFYGLSLLHLSPNSIAFLSIFSHLCEAYIGVEPFLNLFHFYYELRWMEPNRASGCAGFRLRDGLKSRYIPFQCPSRSKWRARWFYLQIENSDPVFVVPEEQPDKISSWTAKPALTPSLQAFIDIIDDLRVRGLSSGPTTASHVPVPLCEKGAAEREAAINAAASLKEDIAKEASDVAAAAATTSGGYVPKRGRKFSSVIGNCWKTPTPSVSFPGPSSRTRKTSTSHHTRYTPGLGRVSPASATAAACDTWREPVSIATFRGAARAKATQDGSGGTSSASPAVASTDVVVVPRSCEATPSGPASDLTAGRGPPAAVLTWKELQVEMGRLLEAGARGISREIAEARAAAASSVNERADRLTCDLVEVREDLQKMRELVAGNERQRQGLEHRMSELENNLSEIHGSLRVTYTGLHQLAGECGVKTTIPTNPDEFSLTSSLAELATAMETSNGIYTGARHVHACVRLAHPELDLQKILDQGAASDARKDMMEEVGDLGESVLPLFEEDVDVEDVQQCGQPELPAIVPALAFESHVLQGNVDRSSPMETGVAATSLDLESALADQDRRIQYWKTKFEVAELERAMLEVKKDQAMETLRSRKVWFNSYLKSCCISMSRVCRELRVPRGDPEESAAGYISWLNGACTQLDGIGQRIDEALKQECHRSSRYAGGHVLACIRDHRPQLHLEFLHEGFSRSRRTPTEIDGLAKSMAPLAEKVFQSMDRHWPSW</sequence>